<feature type="chain" id="PRO_5045054910" description="Surface antigen domain-containing protein" evidence="1">
    <location>
        <begin position="40"/>
        <end position="139"/>
    </location>
</feature>
<protein>
    <recommendedName>
        <fullName evidence="4">Surface antigen domain-containing protein</fullName>
    </recommendedName>
</protein>
<reference evidence="3" key="1">
    <citation type="journal article" date="2019" name="Int. J. Syst. Evol. Microbiol.">
        <title>The Global Catalogue of Microorganisms (GCM) 10K type strain sequencing project: providing services to taxonomists for standard genome sequencing and annotation.</title>
        <authorList>
            <consortium name="The Broad Institute Genomics Platform"/>
            <consortium name="The Broad Institute Genome Sequencing Center for Infectious Disease"/>
            <person name="Wu L."/>
            <person name="Ma J."/>
        </authorList>
    </citation>
    <scope>NUCLEOTIDE SEQUENCE [LARGE SCALE GENOMIC DNA]</scope>
    <source>
        <strain evidence="3">CECT 7131</strain>
    </source>
</reference>
<comment type="caution">
    <text evidence="2">The sequence shown here is derived from an EMBL/GenBank/DDBJ whole genome shotgun (WGS) entry which is preliminary data.</text>
</comment>
<evidence type="ECO:0000313" key="3">
    <source>
        <dbReference type="Proteomes" id="UP001529369"/>
    </source>
</evidence>
<evidence type="ECO:0008006" key="4">
    <source>
        <dbReference type="Google" id="ProtNLM"/>
    </source>
</evidence>
<dbReference type="Proteomes" id="UP001529369">
    <property type="component" value="Unassembled WGS sequence"/>
</dbReference>
<dbReference type="InterPro" id="IPR032258">
    <property type="entry name" value="DUF5061"/>
</dbReference>
<feature type="signal peptide" evidence="1">
    <location>
        <begin position="1"/>
        <end position="39"/>
    </location>
</feature>
<keyword evidence="1" id="KW-0732">Signal</keyword>
<sequence>MNFASGNRTLYFLARSTGATASRALAGLAFLSVAGCAQLAGPAAETAPPPRAAAPGPMDAVTTFAATARPGAETTLPLDESGRSARVRLLRAYNAASGRECREVLIGGGMEERSRLLCQADGQWAEARPLLRGGGMQRP</sequence>
<keyword evidence="3" id="KW-1185">Reference proteome</keyword>
<dbReference type="EMBL" id="JAUFPN010000183">
    <property type="protein sequence ID" value="MDN3566893.1"/>
    <property type="molecule type" value="Genomic_DNA"/>
</dbReference>
<accession>A0ABT8ABJ1</accession>
<organism evidence="2 3">
    <name type="scientific">Paeniroseomonas aquatica</name>
    <dbReference type="NCBI Taxonomy" id="373043"/>
    <lineage>
        <taxon>Bacteria</taxon>
        <taxon>Pseudomonadati</taxon>
        <taxon>Pseudomonadota</taxon>
        <taxon>Alphaproteobacteria</taxon>
        <taxon>Acetobacterales</taxon>
        <taxon>Acetobacteraceae</taxon>
        <taxon>Paeniroseomonas</taxon>
    </lineage>
</organism>
<proteinExistence type="predicted"/>
<evidence type="ECO:0000256" key="1">
    <source>
        <dbReference type="SAM" id="SignalP"/>
    </source>
</evidence>
<gene>
    <name evidence="2" type="ORF">QWZ14_21150</name>
</gene>
<dbReference type="RefSeq" id="WP_290318853.1">
    <property type="nucleotide sequence ID" value="NZ_JAUFPN010000183.1"/>
</dbReference>
<dbReference type="Pfam" id="PF16587">
    <property type="entry name" value="DUF5061"/>
    <property type="match status" value="1"/>
</dbReference>
<evidence type="ECO:0000313" key="2">
    <source>
        <dbReference type="EMBL" id="MDN3566893.1"/>
    </source>
</evidence>
<name>A0ABT8ABJ1_9PROT</name>